<dbReference type="GeneID" id="20191274"/>
<organism evidence="1 2">
    <name type="scientific">Phytophthora nicotianae (strain INRA-310)</name>
    <name type="common">Phytophthora parasitica</name>
    <dbReference type="NCBI Taxonomy" id="761204"/>
    <lineage>
        <taxon>Eukaryota</taxon>
        <taxon>Sar</taxon>
        <taxon>Stramenopiles</taxon>
        <taxon>Oomycota</taxon>
        <taxon>Peronosporomycetes</taxon>
        <taxon>Peronosporales</taxon>
        <taxon>Peronosporaceae</taxon>
        <taxon>Phytophthora</taxon>
    </lineage>
</organism>
<reference evidence="1 2" key="2">
    <citation type="submission" date="2013-11" db="EMBL/GenBank/DDBJ databases">
        <title>The Genome Sequence of Phytophthora parasitica INRA-310.</title>
        <authorList>
            <consortium name="The Broad Institute Genomics Platform"/>
            <person name="Russ C."/>
            <person name="Tyler B."/>
            <person name="Panabieres F."/>
            <person name="Shan W."/>
            <person name="Tripathy S."/>
            <person name="Grunwald N."/>
            <person name="Machado M."/>
            <person name="Johnson C.S."/>
            <person name="Arredondo F."/>
            <person name="Hong C."/>
            <person name="Coffey M."/>
            <person name="Young S.K."/>
            <person name="Zeng Q."/>
            <person name="Gargeya S."/>
            <person name="Fitzgerald M."/>
            <person name="Abouelleil A."/>
            <person name="Alvarado L."/>
            <person name="Chapman S.B."/>
            <person name="Gainer-Dewar J."/>
            <person name="Goldberg J."/>
            <person name="Griggs A."/>
            <person name="Gujja S."/>
            <person name="Hansen M."/>
            <person name="Howarth C."/>
            <person name="Imamovic A."/>
            <person name="Ireland A."/>
            <person name="Larimer J."/>
            <person name="McCowan C."/>
            <person name="Murphy C."/>
            <person name="Pearson M."/>
            <person name="Poon T.W."/>
            <person name="Priest M."/>
            <person name="Roberts A."/>
            <person name="Saif S."/>
            <person name="Shea T."/>
            <person name="Sykes S."/>
            <person name="Wortman J."/>
            <person name="Nusbaum C."/>
            <person name="Birren B."/>
        </authorList>
    </citation>
    <scope>NUCLEOTIDE SEQUENCE [LARGE SCALE GENOMIC DNA]</scope>
    <source>
        <strain evidence="1 2">INRA-310</strain>
    </source>
</reference>
<evidence type="ECO:0000313" key="2">
    <source>
        <dbReference type="Proteomes" id="UP000018817"/>
    </source>
</evidence>
<dbReference type="VEuPathDB" id="FungiDB:PPTG_22675"/>
<sequence>MWDLWQVSLISPRGTFHYVATLGGHLPDGAD</sequence>
<name>W2QCS3_PHYN3</name>
<accession>W2QCS3</accession>
<reference evidence="2" key="1">
    <citation type="submission" date="2011-12" db="EMBL/GenBank/DDBJ databases">
        <authorList>
            <consortium name="The Broad Institute Genome Sequencing Platform"/>
            <person name="Russ C."/>
            <person name="Tyler B."/>
            <person name="Panabieres F."/>
            <person name="Shan W."/>
            <person name="Tripathy S."/>
            <person name="Grunwald N."/>
            <person name="Machado M."/>
            <person name="Young S.K."/>
            <person name="Zeng Q."/>
            <person name="Gargeya S."/>
            <person name="Fitzgerald M."/>
            <person name="Haas B."/>
            <person name="Abouelleil A."/>
            <person name="Alvarado L."/>
            <person name="Arachchi H.M."/>
            <person name="Berlin A."/>
            <person name="Chapman S.B."/>
            <person name="Gearin G."/>
            <person name="Goldberg J."/>
            <person name="Griggs A."/>
            <person name="Gujja S."/>
            <person name="Hansen M."/>
            <person name="Heiman D."/>
            <person name="Howarth C."/>
            <person name="Larimer J."/>
            <person name="Lui A."/>
            <person name="MacDonald P.J.P."/>
            <person name="McCowen C."/>
            <person name="Montmayeur A."/>
            <person name="Murphy C."/>
            <person name="Neiman D."/>
            <person name="Pearson M."/>
            <person name="Priest M."/>
            <person name="Roberts A."/>
            <person name="Saif S."/>
            <person name="Shea T."/>
            <person name="Sisk P."/>
            <person name="Stolte C."/>
            <person name="Sykes S."/>
            <person name="Wortman J."/>
            <person name="Nusbaum C."/>
            <person name="Birren B."/>
        </authorList>
    </citation>
    <scope>NUCLEOTIDE SEQUENCE [LARGE SCALE GENOMIC DNA]</scope>
    <source>
        <strain evidence="2">INRA-310</strain>
    </source>
</reference>
<proteinExistence type="predicted"/>
<dbReference type="AlphaFoldDB" id="W2QCS3"/>
<gene>
    <name evidence="1" type="ORF">PPTG_22675</name>
</gene>
<dbReference type="EMBL" id="KI669581">
    <property type="protein sequence ID" value="ETN10676.1"/>
    <property type="molecule type" value="Genomic_DNA"/>
</dbReference>
<dbReference type="Proteomes" id="UP000018817">
    <property type="component" value="Unassembled WGS sequence"/>
</dbReference>
<evidence type="ECO:0000313" key="1">
    <source>
        <dbReference type="EMBL" id="ETN10676.1"/>
    </source>
</evidence>
<dbReference type="RefSeq" id="XP_008904044.1">
    <property type="nucleotide sequence ID" value="XM_008905796.1"/>
</dbReference>
<protein>
    <submittedName>
        <fullName evidence="1">Uncharacterized protein</fullName>
    </submittedName>
</protein>